<evidence type="ECO:0000256" key="3">
    <source>
        <dbReference type="SAM" id="SignalP"/>
    </source>
</evidence>
<keyword evidence="2" id="KW-0472">Membrane</keyword>
<protein>
    <submittedName>
        <fullName evidence="4">Uncharacterized protein</fullName>
    </submittedName>
</protein>
<evidence type="ECO:0000256" key="2">
    <source>
        <dbReference type="SAM" id="Phobius"/>
    </source>
</evidence>
<reference evidence="4" key="1">
    <citation type="journal article" date="2021" name="Genome Biol. Evol.">
        <title>A High-Quality Reference Genome for a Parasitic Bivalve with Doubly Uniparental Inheritance (Bivalvia: Unionida).</title>
        <authorList>
            <person name="Smith C.H."/>
        </authorList>
    </citation>
    <scope>NUCLEOTIDE SEQUENCE</scope>
    <source>
        <strain evidence="4">CHS0354</strain>
    </source>
</reference>
<dbReference type="InterPro" id="IPR009003">
    <property type="entry name" value="Peptidase_S1_PA"/>
</dbReference>
<sequence length="599" mass="68058">MKCLRFYSIVILIILITLNSMCLARPADGCDRNQGLYLHEFLNGTIRCCKWVECLPGSEVIACQKPYTADHCQPCILPLVQPDKTNSELVVPCYRMPLCPEFSKRDETGQCQCDLDSGYYGELYYDCTYIKCPEGQQLTKWGYCTSKNVDQFPVKTTPGVKLDQRPNDTNDTFKPDSNKGNKDDPVEGIKNYITKISVNSFGSSATNDHSPEILPIPNNTNEAYSYITSFYYGMFGASVPLIASILVLGYFLYLWWKHKMKHANILELSQTSKGNEIFSALKDMWKPFPEGNLPLQLGFPGKSEFHKLPNIEPTPFASLPVKLEVGQSIGIIHMGNVPWGTGFVVGGYHIMTCFHTIYLMLGIKGNSEMNIEREITQLIHNVAISFHFNDAGSKNFSRFTFERCVPYFDVNLDVIVLKIDRSCIYNQILPMPLTKFCDFYPFDQFDFFGHPHGKEKQVDQYCRIKLVNASKIAEMEIQVKHFLIQKGFSPQHFYPPFHGMEDNNFYNFTTVFVEGGSGSPGIIYAAVSDLNSHSYAVGTMLCGGYPKFKPKDINHDDLDPEVKVQYGPKMYSVFKSMAQKNPALLRQVFQDIPLDWNEE</sequence>
<keyword evidence="3" id="KW-0732">Signal</keyword>
<keyword evidence="2" id="KW-0812">Transmembrane</keyword>
<feature type="compositionally biased region" description="Basic and acidic residues" evidence="1">
    <location>
        <begin position="162"/>
        <end position="186"/>
    </location>
</feature>
<keyword evidence="2" id="KW-1133">Transmembrane helix</keyword>
<dbReference type="SUPFAM" id="SSF50494">
    <property type="entry name" value="Trypsin-like serine proteases"/>
    <property type="match status" value="1"/>
</dbReference>
<dbReference type="Proteomes" id="UP001195483">
    <property type="component" value="Unassembled WGS sequence"/>
</dbReference>
<dbReference type="EMBL" id="JAEAOA010001278">
    <property type="protein sequence ID" value="KAK3598778.1"/>
    <property type="molecule type" value="Genomic_DNA"/>
</dbReference>
<evidence type="ECO:0000313" key="5">
    <source>
        <dbReference type="Proteomes" id="UP001195483"/>
    </source>
</evidence>
<dbReference type="AlphaFoldDB" id="A0AAE0SWE6"/>
<evidence type="ECO:0000256" key="1">
    <source>
        <dbReference type="SAM" id="MobiDB-lite"/>
    </source>
</evidence>
<dbReference type="PANTHER" id="PTHR14389">
    <property type="entry name" value="SI:CH1073-475A24.1"/>
    <property type="match status" value="1"/>
</dbReference>
<name>A0AAE0SWE6_9BIVA</name>
<feature type="chain" id="PRO_5041960742" evidence="3">
    <location>
        <begin position="25"/>
        <end position="599"/>
    </location>
</feature>
<dbReference type="PANTHER" id="PTHR14389:SF3">
    <property type="entry name" value="PROTEIN FAM111A-LIKE"/>
    <property type="match status" value="1"/>
</dbReference>
<proteinExistence type="predicted"/>
<organism evidence="4 5">
    <name type="scientific">Potamilus streckersoni</name>
    <dbReference type="NCBI Taxonomy" id="2493646"/>
    <lineage>
        <taxon>Eukaryota</taxon>
        <taxon>Metazoa</taxon>
        <taxon>Spiralia</taxon>
        <taxon>Lophotrochozoa</taxon>
        <taxon>Mollusca</taxon>
        <taxon>Bivalvia</taxon>
        <taxon>Autobranchia</taxon>
        <taxon>Heteroconchia</taxon>
        <taxon>Palaeoheterodonta</taxon>
        <taxon>Unionida</taxon>
        <taxon>Unionoidea</taxon>
        <taxon>Unionidae</taxon>
        <taxon>Ambleminae</taxon>
        <taxon>Lampsilini</taxon>
        <taxon>Potamilus</taxon>
    </lineage>
</organism>
<reference evidence="4" key="2">
    <citation type="journal article" date="2021" name="Genome Biol. Evol.">
        <title>Developing a high-quality reference genome for a parasitic bivalve with doubly uniparental inheritance (Bivalvia: Unionida).</title>
        <authorList>
            <person name="Smith C.H."/>
        </authorList>
    </citation>
    <scope>NUCLEOTIDE SEQUENCE</scope>
    <source>
        <strain evidence="4">CHS0354</strain>
        <tissue evidence="4">Mantle</tissue>
    </source>
</reference>
<accession>A0AAE0SWE6</accession>
<evidence type="ECO:0000313" key="4">
    <source>
        <dbReference type="EMBL" id="KAK3598778.1"/>
    </source>
</evidence>
<comment type="caution">
    <text evidence="4">The sequence shown here is derived from an EMBL/GenBank/DDBJ whole genome shotgun (WGS) entry which is preliminary data.</text>
</comment>
<feature type="region of interest" description="Disordered" evidence="1">
    <location>
        <begin position="155"/>
        <end position="186"/>
    </location>
</feature>
<feature type="transmembrane region" description="Helical" evidence="2">
    <location>
        <begin position="230"/>
        <end position="256"/>
    </location>
</feature>
<reference evidence="4" key="3">
    <citation type="submission" date="2023-05" db="EMBL/GenBank/DDBJ databases">
        <authorList>
            <person name="Smith C.H."/>
        </authorList>
    </citation>
    <scope>NUCLEOTIDE SEQUENCE</scope>
    <source>
        <strain evidence="4">CHS0354</strain>
        <tissue evidence="4">Mantle</tissue>
    </source>
</reference>
<gene>
    <name evidence="4" type="ORF">CHS0354_020891</name>
</gene>
<feature type="signal peptide" evidence="3">
    <location>
        <begin position="1"/>
        <end position="24"/>
    </location>
</feature>
<keyword evidence="5" id="KW-1185">Reference proteome</keyword>